<dbReference type="InterPro" id="IPR016181">
    <property type="entry name" value="Acyl_CoA_acyltransferase"/>
</dbReference>
<dbReference type="PROSITE" id="PS51186">
    <property type="entry name" value="GNAT"/>
    <property type="match status" value="1"/>
</dbReference>
<dbReference type="EMBL" id="DF237012">
    <property type="protein sequence ID" value="GAQ80819.1"/>
    <property type="molecule type" value="Genomic_DNA"/>
</dbReference>
<name>A0A1Y1HUG8_KLENI</name>
<feature type="region of interest" description="Disordered" evidence="1">
    <location>
        <begin position="1"/>
        <end position="20"/>
    </location>
</feature>
<feature type="domain" description="N-acetyltransferase" evidence="2">
    <location>
        <begin position="27"/>
        <end position="176"/>
    </location>
</feature>
<dbReference type="Proteomes" id="UP000054558">
    <property type="component" value="Unassembled WGS sequence"/>
</dbReference>
<evidence type="ECO:0000256" key="1">
    <source>
        <dbReference type="SAM" id="MobiDB-lite"/>
    </source>
</evidence>
<accession>A0A1Y1HUG8</accession>
<dbReference type="Gene3D" id="3.40.630.30">
    <property type="match status" value="1"/>
</dbReference>
<evidence type="ECO:0000313" key="4">
    <source>
        <dbReference type="Proteomes" id="UP000054558"/>
    </source>
</evidence>
<proteinExistence type="predicted"/>
<dbReference type="GO" id="GO:0006048">
    <property type="term" value="P:UDP-N-acetylglucosamine biosynthetic process"/>
    <property type="evidence" value="ECO:0007669"/>
    <property type="project" value="UniProtKB-UniPathway"/>
</dbReference>
<dbReference type="CDD" id="cd04301">
    <property type="entry name" value="NAT_SF"/>
    <property type="match status" value="1"/>
</dbReference>
<keyword evidence="4" id="KW-1185">Reference proteome</keyword>
<dbReference type="SUPFAM" id="SSF55729">
    <property type="entry name" value="Acyl-CoA N-acyltransferases (Nat)"/>
    <property type="match status" value="1"/>
</dbReference>
<sequence length="184" mass="19999">MVDSDLLSQDGHGSANSLRPPDEAVVSIIRTAEELKEALHIRQRVFVEGLGVPLDEEIDAYDGGGDPQKVAQDVVHVLAHMNGKAVGTGRLLINPPIRQLPKAQRISVLDEAQGKGVGRRIMLSLQEQAWARGFRGVILDAQLKAIPFYEKLGYKVKGDVFLDAGIEHKKMELVFGGGASLNNE</sequence>
<dbReference type="InterPro" id="IPR039143">
    <property type="entry name" value="GNPNAT1-like"/>
</dbReference>
<dbReference type="Pfam" id="PF13673">
    <property type="entry name" value="Acetyltransf_10"/>
    <property type="match status" value="1"/>
</dbReference>
<reference evidence="3 4" key="1">
    <citation type="journal article" date="2014" name="Nat. Commun.">
        <title>Klebsormidium flaccidum genome reveals primary factors for plant terrestrial adaptation.</title>
        <authorList>
            <person name="Hori K."/>
            <person name="Maruyama F."/>
            <person name="Fujisawa T."/>
            <person name="Togashi T."/>
            <person name="Yamamoto N."/>
            <person name="Seo M."/>
            <person name="Sato S."/>
            <person name="Yamada T."/>
            <person name="Mori H."/>
            <person name="Tajima N."/>
            <person name="Moriyama T."/>
            <person name="Ikeuchi M."/>
            <person name="Watanabe M."/>
            <person name="Wada H."/>
            <person name="Kobayashi K."/>
            <person name="Saito M."/>
            <person name="Masuda T."/>
            <person name="Sasaki-Sekimoto Y."/>
            <person name="Mashiguchi K."/>
            <person name="Awai K."/>
            <person name="Shimojima M."/>
            <person name="Masuda S."/>
            <person name="Iwai M."/>
            <person name="Nobusawa T."/>
            <person name="Narise T."/>
            <person name="Kondo S."/>
            <person name="Saito H."/>
            <person name="Sato R."/>
            <person name="Murakawa M."/>
            <person name="Ihara Y."/>
            <person name="Oshima-Yamada Y."/>
            <person name="Ohtaka K."/>
            <person name="Satoh M."/>
            <person name="Sonobe K."/>
            <person name="Ishii M."/>
            <person name="Ohtani R."/>
            <person name="Kanamori-Sato M."/>
            <person name="Honoki R."/>
            <person name="Miyazaki D."/>
            <person name="Mochizuki H."/>
            <person name="Umetsu J."/>
            <person name="Higashi K."/>
            <person name="Shibata D."/>
            <person name="Kamiya Y."/>
            <person name="Sato N."/>
            <person name="Nakamura Y."/>
            <person name="Tabata S."/>
            <person name="Ida S."/>
            <person name="Kurokawa K."/>
            <person name="Ohta H."/>
        </authorList>
    </citation>
    <scope>NUCLEOTIDE SEQUENCE [LARGE SCALE GENOMIC DNA]</scope>
    <source>
        <strain evidence="3 4">NIES-2285</strain>
    </source>
</reference>
<organism evidence="3 4">
    <name type="scientific">Klebsormidium nitens</name>
    <name type="common">Green alga</name>
    <name type="synonym">Ulothrix nitens</name>
    <dbReference type="NCBI Taxonomy" id="105231"/>
    <lineage>
        <taxon>Eukaryota</taxon>
        <taxon>Viridiplantae</taxon>
        <taxon>Streptophyta</taxon>
        <taxon>Klebsormidiophyceae</taxon>
        <taxon>Klebsormidiales</taxon>
        <taxon>Klebsormidiaceae</taxon>
        <taxon>Klebsormidium</taxon>
    </lineage>
</organism>
<dbReference type="OrthoDB" id="329272at2759"/>
<dbReference type="GO" id="GO:0016747">
    <property type="term" value="F:acyltransferase activity, transferring groups other than amino-acyl groups"/>
    <property type="evidence" value="ECO:0007669"/>
    <property type="project" value="InterPro"/>
</dbReference>
<dbReference type="UniPathway" id="UPA00113">
    <property type="reaction ID" value="UER00529"/>
</dbReference>
<dbReference type="OMA" id="PHVEMRK"/>
<dbReference type="AlphaFoldDB" id="A0A1Y1HUG8"/>
<gene>
    <name evidence="3" type="ORF">KFL_000630220</name>
</gene>
<evidence type="ECO:0000313" key="3">
    <source>
        <dbReference type="EMBL" id="GAQ80819.1"/>
    </source>
</evidence>
<dbReference type="PANTHER" id="PTHR13355">
    <property type="entry name" value="GLUCOSAMINE 6-PHOSPHATE N-ACETYLTRANSFERASE"/>
    <property type="match status" value="1"/>
</dbReference>
<evidence type="ECO:0000259" key="2">
    <source>
        <dbReference type="PROSITE" id="PS51186"/>
    </source>
</evidence>
<dbReference type="InterPro" id="IPR000182">
    <property type="entry name" value="GNAT_dom"/>
</dbReference>
<protein>
    <recommendedName>
        <fullName evidence="2">N-acetyltransferase domain-containing protein</fullName>
    </recommendedName>
</protein>